<name>A0AAD2VXS6_PRORE</name>
<accession>A0AAD2VXS6</accession>
<proteinExistence type="predicted"/>
<dbReference type="EMBL" id="ABEXCJ050000045">
    <property type="protein sequence ID" value="EMR4592204.1"/>
    <property type="molecule type" value="Genomic_DNA"/>
</dbReference>
<dbReference type="InterPro" id="IPR032581">
    <property type="entry name" value="DUF4917"/>
</dbReference>
<sequence length="333" mass="39337">MSLEIKKWEEIERNFTDCTLLIGNGASMAIDSRFGYGSLIEHAKKYELMKEDVNSLFDFFETYDFELILRLVWQSTNINKALSIHDYKTKHAYKHVRHCLIDTVRSIHPEFQEVSDQIPQLYNFIKKFKTVLSLNYDLILYWAVMYGQSQRDNHEVKDCFVSGKFDEDWRRFREPLRPTNNTTLVFYPHGSLILCRDRIESEYKIITRRDSINLLESILVEWNSEKYVPIFVSEGTTEQKVNSIKNSNYLNTVYREVLTSIGRKLVIYGWNIGEHDMHILHRIAQSGVKEVAISVYKNDHAYCYRIKQIVEEKLGRDVCVCFFDSLSSNCWNN</sequence>
<dbReference type="AlphaFoldDB" id="A0AAD2VXS6"/>
<evidence type="ECO:0000313" key="1">
    <source>
        <dbReference type="EMBL" id="ELR5216274.1"/>
    </source>
</evidence>
<dbReference type="EMBL" id="ABEXCJ040000001">
    <property type="protein sequence ID" value="ELR5216274.1"/>
    <property type="molecule type" value="Genomic_DNA"/>
</dbReference>
<dbReference type="Pfam" id="PF16263">
    <property type="entry name" value="DUF4917"/>
    <property type="match status" value="1"/>
</dbReference>
<evidence type="ECO:0000313" key="3">
    <source>
        <dbReference type="EMBL" id="EMR4588461.1"/>
    </source>
</evidence>
<dbReference type="EMBL" id="ABEXCJ050000001">
    <property type="protein sequence ID" value="EMR4588461.1"/>
    <property type="molecule type" value="Genomic_DNA"/>
</dbReference>
<reference evidence="2" key="1">
    <citation type="submission" date="2023-10" db="EMBL/GenBank/DDBJ databases">
        <authorList>
            <consortium name="Clinical and Environmental Microbiology Branch: Whole genome sequencing antimicrobial resistance pathogens in the healthcare setting"/>
        </authorList>
    </citation>
    <scope>NUCLEOTIDE SEQUENCE</scope>
    <source>
        <strain evidence="2">2020QW-00022</strain>
    </source>
</reference>
<evidence type="ECO:0000313" key="4">
    <source>
        <dbReference type="EMBL" id="EMR4592204.1"/>
    </source>
</evidence>
<comment type="caution">
    <text evidence="2">The sequence shown here is derived from an EMBL/GenBank/DDBJ whole genome shotgun (WGS) entry which is preliminary data.</text>
</comment>
<organism evidence="2">
    <name type="scientific">Providencia rettgeri</name>
    <dbReference type="NCBI Taxonomy" id="587"/>
    <lineage>
        <taxon>Bacteria</taxon>
        <taxon>Pseudomonadati</taxon>
        <taxon>Pseudomonadota</taxon>
        <taxon>Gammaproteobacteria</taxon>
        <taxon>Enterobacterales</taxon>
        <taxon>Morganellaceae</taxon>
        <taxon>Providencia</taxon>
    </lineage>
</organism>
<protein>
    <submittedName>
        <fullName evidence="2">DUF4917 family protein</fullName>
    </submittedName>
</protein>
<dbReference type="EMBL" id="ABEXCJ040000045">
    <property type="protein sequence ID" value="ELR5220017.1"/>
    <property type="molecule type" value="Genomic_DNA"/>
</dbReference>
<evidence type="ECO:0000313" key="2">
    <source>
        <dbReference type="EMBL" id="ELR5220017.1"/>
    </source>
</evidence>
<gene>
    <name evidence="3" type="ORF">M0K77_000729</name>
    <name evidence="4" type="ORF">M0K77_004603</name>
    <name evidence="1" type="ORF">M0K77_RS03645</name>
    <name evidence="2" type="ORF">M0K77_RS23015</name>
</gene>